<evidence type="ECO:0000259" key="6">
    <source>
        <dbReference type="PROSITE" id="PS50016"/>
    </source>
</evidence>
<dbReference type="AlphaFoldDB" id="A0A8B8B9J8"/>
<accession>A0A8B8B9J8</accession>
<dbReference type="GeneID" id="111108329"/>
<evidence type="ECO:0000256" key="5">
    <source>
        <dbReference type="SAM" id="MobiDB-lite"/>
    </source>
</evidence>
<evidence type="ECO:0000256" key="1">
    <source>
        <dbReference type="ARBA" id="ARBA00022723"/>
    </source>
</evidence>
<evidence type="ECO:0000313" key="7">
    <source>
        <dbReference type="Proteomes" id="UP000694844"/>
    </source>
</evidence>
<dbReference type="InterPro" id="IPR001965">
    <property type="entry name" value="Znf_PHD"/>
</dbReference>
<feature type="region of interest" description="Disordered" evidence="5">
    <location>
        <begin position="1"/>
        <end position="56"/>
    </location>
</feature>
<dbReference type="InterPro" id="IPR019787">
    <property type="entry name" value="Znf_PHD-finger"/>
</dbReference>
<dbReference type="Proteomes" id="UP000694844">
    <property type="component" value="Chromosome 8"/>
</dbReference>
<dbReference type="SUPFAM" id="SSF57903">
    <property type="entry name" value="FYVE/PHD zinc finger"/>
    <property type="match status" value="1"/>
</dbReference>
<dbReference type="GO" id="GO:0008270">
    <property type="term" value="F:zinc ion binding"/>
    <property type="evidence" value="ECO:0007669"/>
    <property type="project" value="UniProtKB-KW"/>
</dbReference>
<dbReference type="KEGG" id="cvn:111108329"/>
<reference evidence="8" key="1">
    <citation type="submission" date="2025-08" db="UniProtKB">
        <authorList>
            <consortium name="RefSeq"/>
        </authorList>
    </citation>
    <scope>IDENTIFICATION</scope>
    <source>
        <tissue evidence="8">Whole sample</tissue>
    </source>
</reference>
<feature type="compositionally biased region" description="Polar residues" evidence="5">
    <location>
        <begin position="10"/>
        <end position="22"/>
    </location>
</feature>
<dbReference type="SMART" id="SM00249">
    <property type="entry name" value="PHD"/>
    <property type="match status" value="1"/>
</dbReference>
<dbReference type="PROSITE" id="PS50016">
    <property type="entry name" value="ZF_PHD_2"/>
    <property type="match status" value="1"/>
</dbReference>
<protein>
    <submittedName>
        <fullName evidence="8">PHD finger protein ALFIN-LIKE 3-like</fullName>
    </submittedName>
</protein>
<evidence type="ECO:0000256" key="3">
    <source>
        <dbReference type="ARBA" id="ARBA00022833"/>
    </source>
</evidence>
<evidence type="ECO:0000256" key="4">
    <source>
        <dbReference type="PROSITE-ProRule" id="PRU00146"/>
    </source>
</evidence>
<evidence type="ECO:0000313" key="8">
    <source>
        <dbReference type="RefSeq" id="XP_022299838.1"/>
    </source>
</evidence>
<dbReference type="Gene3D" id="3.30.40.10">
    <property type="entry name" value="Zinc/RING finger domain, C3HC4 (zinc finger)"/>
    <property type="match status" value="1"/>
</dbReference>
<gene>
    <name evidence="8" type="primary">LOC111108329</name>
</gene>
<feature type="domain" description="PHD-type" evidence="6">
    <location>
        <begin position="56"/>
        <end position="109"/>
    </location>
</feature>
<organism evidence="7 8">
    <name type="scientific">Crassostrea virginica</name>
    <name type="common">Eastern oyster</name>
    <dbReference type="NCBI Taxonomy" id="6565"/>
    <lineage>
        <taxon>Eukaryota</taxon>
        <taxon>Metazoa</taxon>
        <taxon>Spiralia</taxon>
        <taxon>Lophotrochozoa</taxon>
        <taxon>Mollusca</taxon>
        <taxon>Bivalvia</taxon>
        <taxon>Autobranchia</taxon>
        <taxon>Pteriomorphia</taxon>
        <taxon>Ostreida</taxon>
        <taxon>Ostreoidea</taxon>
        <taxon>Ostreidae</taxon>
        <taxon>Crassostrea</taxon>
    </lineage>
</organism>
<sequence>MRIPDKGSAAESSDMPSTSQMSKKGKHVRKRRSKCLTTSGKPKKKSKAEEFTDEPDHRCPKCNKLYVEGETWIACDLCDRWFDPICAGLTDDQWADIDNFDWYCAECQE</sequence>
<feature type="compositionally biased region" description="Basic residues" evidence="5">
    <location>
        <begin position="23"/>
        <end position="34"/>
    </location>
</feature>
<dbReference type="InterPro" id="IPR011011">
    <property type="entry name" value="Znf_FYVE_PHD"/>
</dbReference>
<keyword evidence="3" id="KW-0862">Zinc</keyword>
<dbReference type="InterPro" id="IPR013083">
    <property type="entry name" value="Znf_RING/FYVE/PHD"/>
</dbReference>
<dbReference type="Pfam" id="PF00628">
    <property type="entry name" value="PHD"/>
    <property type="match status" value="1"/>
</dbReference>
<feature type="compositionally biased region" description="Basic and acidic residues" evidence="5">
    <location>
        <begin position="47"/>
        <end position="56"/>
    </location>
</feature>
<name>A0A8B8B9J8_CRAVI</name>
<keyword evidence="1" id="KW-0479">Metal-binding</keyword>
<proteinExistence type="predicted"/>
<dbReference type="RefSeq" id="XP_022299838.1">
    <property type="nucleotide sequence ID" value="XM_022444130.1"/>
</dbReference>
<keyword evidence="7" id="KW-1185">Reference proteome</keyword>
<keyword evidence="2 4" id="KW-0863">Zinc-finger</keyword>
<evidence type="ECO:0000256" key="2">
    <source>
        <dbReference type="ARBA" id="ARBA00022771"/>
    </source>
</evidence>